<evidence type="ECO:0000313" key="4">
    <source>
        <dbReference type="EMBL" id="TCO33026.1"/>
    </source>
</evidence>
<dbReference type="Gene3D" id="3.30.720.160">
    <property type="entry name" value="Bifunctional DNA primase/polymerase, N-terminal"/>
    <property type="match status" value="1"/>
</dbReference>
<dbReference type="InterPro" id="IPR015330">
    <property type="entry name" value="DNA_primase/pol_bifunc_N"/>
</dbReference>
<sequence length="302" mass="32339">MNATHSSTNRPTKICPQGGPPDRLARSAHWHAARGLAVFPLAPGGKVPAVEDWPHVATTDPNQITQWWSEAPYNIGIATGPSGLLVIDLDRPRTPDQTPPANVHGPTWGRDALDELAAEAGERLPRTWSVSTSSGGQHLYFRQPADVELGNSAGRLGWKIDTRGHGGYVVAAGSVIRGQRYRADVIRRPAALPEWITTALTPPPPAITDHTPRQASAAYGLAALSSHLEKLLASTEGHRNDDLNWAAYALGQVAARGAMEPQTIRDELLSAAGQIGLGRREAERTIESGLAAGLRSARLRHL</sequence>
<comment type="caution">
    <text evidence="4">The sequence shown here is derived from an EMBL/GenBank/DDBJ whole genome shotgun (WGS) entry which is preliminary data.</text>
</comment>
<feature type="domain" description="DNA primase/polymerase bifunctional N-terminal" evidence="3">
    <location>
        <begin position="28"/>
        <end position="196"/>
    </location>
</feature>
<dbReference type="PANTHER" id="PTHR35372">
    <property type="entry name" value="ATP BINDING PROTEIN-RELATED"/>
    <property type="match status" value="1"/>
</dbReference>
<dbReference type="GO" id="GO:0016787">
    <property type="term" value="F:hydrolase activity"/>
    <property type="evidence" value="ECO:0007669"/>
    <property type="project" value="UniProtKB-KW"/>
</dbReference>
<accession>A0A4R2HQ73</accession>
<dbReference type="InterPro" id="IPR051620">
    <property type="entry name" value="ORF904-like_C"/>
</dbReference>
<dbReference type="SMART" id="SM00943">
    <property type="entry name" value="Prim-Pol"/>
    <property type="match status" value="1"/>
</dbReference>
<evidence type="ECO:0000259" key="3">
    <source>
        <dbReference type="SMART" id="SM00943"/>
    </source>
</evidence>
<feature type="compositionally biased region" description="Polar residues" evidence="2">
    <location>
        <begin position="1"/>
        <end position="11"/>
    </location>
</feature>
<evidence type="ECO:0000256" key="2">
    <source>
        <dbReference type="SAM" id="MobiDB-lite"/>
    </source>
</evidence>
<dbReference type="RefSeq" id="WP_132208535.1">
    <property type="nucleotide sequence ID" value="NZ_SLWN01000003.1"/>
</dbReference>
<dbReference type="CDD" id="cd04859">
    <property type="entry name" value="Prim_Pol"/>
    <property type="match status" value="1"/>
</dbReference>
<keyword evidence="1" id="KW-0378">Hydrolase</keyword>
<evidence type="ECO:0000256" key="1">
    <source>
        <dbReference type="ARBA" id="ARBA00022801"/>
    </source>
</evidence>
<proteinExistence type="predicted"/>
<dbReference type="Proteomes" id="UP000294508">
    <property type="component" value="Unassembled WGS sequence"/>
</dbReference>
<dbReference type="AlphaFoldDB" id="A0A4R2HQ73"/>
<dbReference type="Pfam" id="PF09250">
    <property type="entry name" value="Prim-Pol"/>
    <property type="match status" value="1"/>
</dbReference>
<dbReference type="EMBL" id="SLWN01000003">
    <property type="protein sequence ID" value="TCO33026.1"/>
    <property type="molecule type" value="Genomic_DNA"/>
</dbReference>
<reference evidence="4 5" key="1">
    <citation type="journal article" date="2015" name="Stand. Genomic Sci.">
        <title>Genomic Encyclopedia of Bacterial and Archaeal Type Strains, Phase III: the genomes of soil and plant-associated and newly described type strains.</title>
        <authorList>
            <person name="Whitman W.B."/>
            <person name="Woyke T."/>
            <person name="Klenk H.P."/>
            <person name="Zhou Y."/>
            <person name="Lilburn T.G."/>
            <person name="Beck B.J."/>
            <person name="De Vos P."/>
            <person name="Vandamme P."/>
            <person name="Eisen J.A."/>
            <person name="Garrity G."/>
            <person name="Hugenholtz P."/>
            <person name="Kyrpides N.C."/>
        </authorList>
    </citation>
    <scope>NUCLEOTIDE SEQUENCE [LARGE SCALE GENOMIC DNA]</scope>
    <source>
        <strain evidence="4 5">VKM Ac-2572</strain>
    </source>
</reference>
<protein>
    <submittedName>
        <fullName evidence="4">Bifunctional DNA primase/polymerase-like protein</fullName>
    </submittedName>
</protein>
<keyword evidence="5" id="KW-1185">Reference proteome</keyword>
<dbReference type="PANTHER" id="PTHR35372:SF2">
    <property type="entry name" value="SF3 HELICASE DOMAIN-CONTAINING PROTEIN"/>
    <property type="match status" value="1"/>
</dbReference>
<evidence type="ECO:0000313" key="5">
    <source>
        <dbReference type="Proteomes" id="UP000294508"/>
    </source>
</evidence>
<name>A0A4R2HQ73_9ACTN</name>
<feature type="region of interest" description="Disordered" evidence="2">
    <location>
        <begin position="1"/>
        <end position="21"/>
    </location>
</feature>
<gene>
    <name evidence="4" type="ORF">EV652_10325</name>
</gene>
<dbReference type="SUPFAM" id="SSF56747">
    <property type="entry name" value="Prim-pol domain"/>
    <property type="match status" value="1"/>
</dbReference>
<organism evidence="4 5">
    <name type="scientific">Kribbella steppae</name>
    <dbReference type="NCBI Taxonomy" id="2512223"/>
    <lineage>
        <taxon>Bacteria</taxon>
        <taxon>Bacillati</taxon>
        <taxon>Actinomycetota</taxon>
        <taxon>Actinomycetes</taxon>
        <taxon>Propionibacteriales</taxon>
        <taxon>Kribbellaceae</taxon>
        <taxon>Kribbella</taxon>
    </lineage>
</organism>